<keyword evidence="2 6" id="KW-0812">Transmembrane</keyword>
<evidence type="ECO:0000259" key="7">
    <source>
        <dbReference type="Pfam" id="PF01694"/>
    </source>
</evidence>
<keyword evidence="8" id="KW-0378">Hydrolase</keyword>
<gene>
    <name evidence="8" type="ORF">DIW82_11490</name>
</gene>
<organism evidence="8 9">
    <name type="scientific">Corynebacterium nuruki</name>
    <dbReference type="NCBI Taxonomy" id="1032851"/>
    <lineage>
        <taxon>Bacteria</taxon>
        <taxon>Bacillati</taxon>
        <taxon>Actinomycetota</taxon>
        <taxon>Actinomycetes</taxon>
        <taxon>Mycobacteriales</taxon>
        <taxon>Corynebacteriaceae</taxon>
        <taxon>Corynebacterium</taxon>
    </lineage>
</organism>
<evidence type="ECO:0000313" key="9">
    <source>
        <dbReference type="Proteomes" id="UP000261739"/>
    </source>
</evidence>
<dbReference type="GO" id="GO:0016020">
    <property type="term" value="C:membrane"/>
    <property type="evidence" value="ECO:0007669"/>
    <property type="project" value="UniProtKB-SubCell"/>
</dbReference>
<feature type="transmembrane region" description="Helical" evidence="6">
    <location>
        <begin position="112"/>
        <end position="132"/>
    </location>
</feature>
<sequence length="206" mass="21430">MIACVVVYIVSAVQSGRLDDPVGTGPHFGSPLAWDLMMVRSEVTGHGEWWRLATSALVHLNLVHLAMNMLVIGLVGQMLERTWGTATLAVAMVVCAAGGGAAALWLDPGTAMGGASTVAYGLFAMLVGDALYRGTDVRAPLILIAVNLVYSMTGGVSLAGHLGGLVSGAVVVLVLWLRERLRRRPGAGRDNRRGGGTPGATSTPWS</sequence>
<evidence type="ECO:0000256" key="6">
    <source>
        <dbReference type="SAM" id="Phobius"/>
    </source>
</evidence>
<evidence type="ECO:0000256" key="2">
    <source>
        <dbReference type="ARBA" id="ARBA00022692"/>
    </source>
</evidence>
<evidence type="ECO:0000256" key="1">
    <source>
        <dbReference type="ARBA" id="ARBA00004141"/>
    </source>
</evidence>
<evidence type="ECO:0000313" key="8">
    <source>
        <dbReference type="EMBL" id="HCT15370.1"/>
    </source>
</evidence>
<reference evidence="8 9" key="1">
    <citation type="journal article" date="2018" name="Nat. Biotechnol.">
        <title>A standardized bacterial taxonomy based on genome phylogeny substantially revises the tree of life.</title>
        <authorList>
            <person name="Parks D.H."/>
            <person name="Chuvochina M."/>
            <person name="Waite D.W."/>
            <person name="Rinke C."/>
            <person name="Skarshewski A."/>
            <person name="Chaumeil P.A."/>
            <person name="Hugenholtz P."/>
        </authorList>
    </citation>
    <scope>NUCLEOTIDE SEQUENCE [LARGE SCALE GENOMIC DNA]</scope>
    <source>
        <strain evidence="8">UBA11247</strain>
    </source>
</reference>
<proteinExistence type="predicted"/>
<feature type="transmembrane region" description="Helical" evidence="6">
    <location>
        <begin position="83"/>
        <end position="106"/>
    </location>
</feature>
<dbReference type="PANTHER" id="PTHR43066">
    <property type="entry name" value="RHOMBOID-RELATED PROTEIN"/>
    <property type="match status" value="1"/>
</dbReference>
<dbReference type="Gene3D" id="1.20.1540.10">
    <property type="entry name" value="Rhomboid-like"/>
    <property type="match status" value="1"/>
</dbReference>
<dbReference type="InterPro" id="IPR022764">
    <property type="entry name" value="Peptidase_S54_rhomboid_dom"/>
</dbReference>
<feature type="domain" description="Peptidase S54 rhomboid" evidence="7">
    <location>
        <begin position="47"/>
        <end position="176"/>
    </location>
</feature>
<dbReference type="PANTHER" id="PTHR43066:SF11">
    <property type="entry name" value="PEPTIDASE S54 RHOMBOID DOMAIN-CONTAINING PROTEIN"/>
    <property type="match status" value="1"/>
</dbReference>
<name>A0A3D4T3R4_9CORY</name>
<dbReference type="SUPFAM" id="SSF144091">
    <property type="entry name" value="Rhomboid-like"/>
    <property type="match status" value="1"/>
</dbReference>
<dbReference type="STRING" id="863239.GCA_000213935_00846"/>
<keyword evidence="8" id="KW-0645">Protease</keyword>
<comment type="subcellular location">
    <subcellularLocation>
        <location evidence="1">Membrane</location>
        <topology evidence="1">Multi-pass membrane protein</topology>
    </subcellularLocation>
</comment>
<keyword evidence="3 6" id="KW-1133">Transmembrane helix</keyword>
<feature type="transmembrane region" description="Helical" evidence="6">
    <location>
        <begin position="56"/>
        <end position="76"/>
    </location>
</feature>
<dbReference type="GO" id="GO:0006508">
    <property type="term" value="P:proteolysis"/>
    <property type="evidence" value="ECO:0007669"/>
    <property type="project" value="UniProtKB-KW"/>
</dbReference>
<dbReference type="EMBL" id="DQID01000294">
    <property type="protein sequence ID" value="HCT15370.1"/>
    <property type="molecule type" value="Genomic_DNA"/>
</dbReference>
<dbReference type="Pfam" id="PF01694">
    <property type="entry name" value="Rhomboid"/>
    <property type="match status" value="1"/>
</dbReference>
<feature type="region of interest" description="Disordered" evidence="5">
    <location>
        <begin position="186"/>
        <end position="206"/>
    </location>
</feature>
<protein>
    <submittedName>
        <fullName evidence="8">Rhomboid family intramembrane serine protease</fullName>
    </submittedName>
</protein>
<dbReference type="GO" id="GO:0004252">
    <property type="term" value="F:serine-type endopeptidase activity"/>
    <property type="evidence" value="ECO:0007669"/>
    <property type="project" value="InterPro"/>
</dbReference>
<evidence type="ECO:0000256" key="5">
    <source>
        <dbReference type="SAM" id="MobiDB-lite"/>
    </source>
</evidence>
<evidence type="ECO:0000256" key="3">
    <source>
        <dbReference type="ARBA" id="ARBA00022989"/>
    </source>
</evidence>
<keyword evidence="4 6" id="KW-0472">Membrane</keyword>
<dbReference type="InterPro" id="IPR035952">
    <property type="entry name" value="Rhomboid-like_sf"/>
</dbReference>
<comment type="caution">
    <text evidence="8">The sequence shown here is derived from an EMBL/GenBank/DDBJ whole genome shotgun (WGS) entry which is preliminary data.</text>
</comment>
<feature type="transmembrane region" description="Helical" evidence="6">
    <location>
        <begin position="159"/>
        <end position="177"/>
    </location>
</feature>
<dbReference type="AlphaFoldDB" id="A0A3D4T3R4"/>
<accession>A0A3D4T3R4</accession>
<dbReference type="Proteomes" id="UP000261739">
    <property type="component" value="Unassembled WGS sequence"/>
</dbReference>
<evidence type="ECO:0000256" key="4">
    <source>
        <dbReference type="ARBA" id="ARBA00023136"/>
    </source>
</evidence>